<protein>
    <submittedName>
        <fullName evidence="1">Uncharacterized protein m168R</fullName>
    </submittedName>
</protein>
<accession>A7ITP8</accession>
<organismHost>
    <name type="scientific">Paramecium bursaria</name>
    <dbReference type="NCBI Taxonomy" id="74790"/>
</organismHost>
<dbReference type="Proteomes" id="UP000246715">
    <property type="component" value="Segment"/>
</dbReference>
<sequence length="101" mass="12234">MPEQNSRYLLRVRTAYFAYELWFVKYGIHCLYRRFIWDCKGDVDVVVSDAMVINHILDNTRISVYDVVCCIDRCQVFFLRHKPHLLLVHDIMHTFLGFRMF</sequence>
<reference evidence="1 2" key="1">
    <citation type="journal article" date="2007" name="Virology">
        <title>Sequence and annotation of the 314-kb MT325 and the 321-kb FR483 viruses that infect Chlorella Pbi.</title>
        <authorList>
            <person name="Fitzgerald L.A."/>
            <person name="Graves M.V."/>
            <person name="Li X."/>
            <person name="Feldblyum T."/>
            <person name="Hartigan J."/>
            <person name="Van Etten J.L."/>
        </authorList>
    </citation>
    <scope>NUCLEOTIDE SEQUENCE [LARGE SCALE GENOMIC DNA]</scope>
    <source>
        <strain evidence="1 2">MT325</strain>
    </source>
</reference>
<name>A7ITP8_PBCVM</name>
<gene>
    <name evidence="1" type="primary">m168R</name>
    <name evidence="1" type="ORF">MT325_m168R</name>
</gene>
<evidence type="ECO:0000313" key="2">
    <source>
        <dbReference type="Proteomes" id="UP000246715"/>
    </source>
</evidence>
<proteinExistence type="predicted"/>
<evidence type="ECO:0000313" key="1">
    <source>
        <dbReference type="EMBL" id="ABT13722.1"/>
    </source>
</evidence>
<organism evidence="1 2">
    <name type="scientific">Paramecium bursaria Chlorella virus MT325</name>
    <name type="common">PBCV-MT325</name>
    <dbReference type="NCBI Taxonomy" id="346932"/>
    <lineage>
        <taxon>Viruses</taxon>
        <taxon>Varidnaviria</taxon>
        <taxon>Bamfordvirae</taxon>
        <taxon>Nucleocytoviricota</taxon>
        <taxon>Megaviricetes</taxon>
        <taxon>Algavirales</taxon>
        <taxon>Phycodnaviridae</taxon>
        <taxon>Chlorovirus</taxon>
        <taxon>Chlorovirus conductrix</taxon>
        <taxon>Paramecium bursaria Chlorella virus A1</taxon>
    </lineage>
</organism>
<dbReference type="EMBL" id="DQ491001">
    <property type="protein sequence ID" value="ABT13722.1"/>
    <property type="molecule type" value="Genomic_DNA"/>
</dbReference>